<dbReference type="SUPFAM" id="SSF56112">
    <property type="entry name" value="Protein kinase-like (PK-like)"/>
    <property type="match status" value="1"/>
</dbReference>
<name>A0A9N7ZD24_PLEPL</name>
<sequence length="564" mass="64332">MCDMGGLDNLVANTAYLKAQGGDDKEMRKRRRSLALPKPEQCETVRTSIEKDFTLLCERQPIGKKYFREFLSSTPDFKLAAEFLDELYDWDLAEGAVKEKARQNIIKKYCKADSKSYLSFLTGEVADKCNSVTDATFEEVMKGKVQEGVRGYLKDKPFSTYQVSPFFDKFLQWKEFEKQPISDKYFYEFRTLGKGGFGEVCAVQVKTTGQMYACKKLDKKRLKKKGGEKMALLEKKILEKVNSLFLVNLSYAYDSKTHLCLVMTLMNGGDLKYHIYNIGYDGKGVDKGIEMKRIIHYTAQITTGILHLHEMDIVYRDMKPENVLLDSVGQCRLSDLGLAIEIVPGKTVTQMAGTGGYMAPELLNKTPYRTSVDWWALGVSIYEMVAGYTPFKGPEAKKEKVEKEEVQRRIQHEEPKWEHKCFDATTKDVIQQFLKKKMDERLGREVRAPCTLNNLEDPRKHTWFKSINFPRLEAGLVDPPWVPKPNVVYAKDTDDIAEFSEIKGIEFDAKDDKFFKEFSTGAVPIQWQQEMIDTGLFAELSDPNRKEGGGGGDDDKKSGTCILL</sequence>
<dbReference type="SMART" id="SM00220">
    <property type="entry name" value="S_TKc"/>
    <property type="match status" value="1"/>
</dbReference>
<dbReference type="InterPro" id="IPR000719">
    <property type="entry name" value="Prot_kinase_dom"/>
</dbReference>
<dbReference type="InterPro" id="IPR000961">
    <property type="entry name" value="AGC-kinase_C"/>
</dbReference>
<dbReference type="GO" id="GO:0005737">
    <property type="term" value="C:cytoplasm"/>
    <property type="evidence" value="ECO:0007669"/>
    <property type="project" value="TreeGrafter"/>
</dbReference>
<dbReference type="InterPro" id="IPR011009">
    <property type="entry name" value="Kinase-like_dom_sf"/>
</dbReference>
<keyword evidence="13" id="KW-0636">Prenylation</keyword>
<dbReference type="PRINTS" id="PR00717">
    <property type="entry name" value="GPCRKINASE"/>
</dbReference>
<evidence type="ECO:0000256" key="10">
    <source>
        <dbReference type="ARBA" id="ARBA00022840"/>
    </source>
</evidence>
<dbReference type="SMART" id="SM00315">
    <property type="entry name" value="RGS"/>
    <property type="match status" value="1"/>
</dbReference>
<keyword evidence="3" id="KW-0488">Methylation</keyword>
<keyword evidence="12" id="KW-0449">Lipoprotein</keyword>
<evidence type="ECO:0000256" key="21">
    <source>
        <dbReference type="SAM" id="MobiDB-lite"/>
    </source>
</evidence>
<evidence type="ECO:0000256" key="1">
    <source>
        <dbReference type="ARBA" id="ARBA00004635"/>
    </source>
</evidence>
<keyword evidence="14" id="KW-0844">Vision</keyword>
<evidence type="ECO:0000256" key="17">
    <source>
        <dbReference type="ARBA" id="ARBA00049249"/>
    </source>
</evidence>
<feature type="binding site" evidence="19">
    <location>
        <position position="215"/>
    </location>
    <ligand>
        <name>ATP</name>
        <dbReference type="ChEBI" id="CHEBI:30616"/>
    </ligand>
</feature>
<dbReference type="PROSITE" id="PS51285">
    <property type="entry name" value="AGC_KINASE_CTER"/>
    <property type="match status" value="1"/>
</dbReference>
<feature type="domain" description="Protein kinase" evidence="22">
    <location>
        <begin position="186"/>
        <end position="464"/>
    </location>
</feature>
<evidence type="ECO:0000256" key="16">
    <source>
        <dbReference type="ARBA" id="ARBA00048717"/>
    </source>
</evidence>
<proteinExistence type="inferred from homology"/>
<feature type="compositionally biased region" description="Basic and acidic residues" evidence="21">
    <location>
        <begin position="542"/>
        <end position="558"/>
    </location>
</feature>
<evidence type="ECO:0000259" key="23">
    <source>
        <dbReference type="PROSITE" id="PS50132"/>
    </source>
</evidence>
<evidence type="ECO:0000256" key="7">
    <source>
        <dbReference type="ARBA" id="ARBA00022679"/>
    </source>
</evidence>
<dbReference type="Gene3D" id="3.30.200.20">
    <property type="entry name" value="Phosphorylase Kinase, domain 1"/>
    <property type="match status" value="1"/>
</dbReference>
<evidence type="ECO:0000259" key="22">
    <source>
        <dbReference type="PROSITE" id="PS50011"/>
    </source>
</evidence>
<accession>A0A9N7ZD24</accession>
<feature type="region of interest" description="Disordered" evidence="21">
    <location>
        <begin position="539"/>
        <end position="564"/>
    </location>
</feature>
<evidence type="ECO:0000256" key="12">
    <source>
        <dbReference type="ARBA" id="ARBA00023288"/>
    </source>
</evidence>
<dbReference type="Gene3D" id="1.10.510.10">
    <property type="entry name" value="Transferase(Phosphotransferase) domain 1"/>
    <property type="match status" value="1"/>
</dbReference>
<dbReference type="GO" id="GO:0009966">
    <property type="term" value="P:regulation of signal transduction"/>
    <property type="evidence" value="ECO:0007669"/>
    <property type="project" value="TreeGrafter"/>
</dbReference>
<evidence type="ECO:0000256" key="20">
    <source>
        <dbReference type="RuleBase" id="RU000308"/>
    </source>
</evidence>
<evidence type="ECO:0000256" key="14">
    <source>
        <dbReference type="ARBA" id="ARBA00023305"/>
    </source>
</evidence>
<feature type="domain" description="AGC-kinase C-terminal" evidence="24">
    <location>
        <begin position="465"/>
        <end position="530"/>
    </location>
</feature>
<dbReference type="InterPro" id="IPR016137">
    <property type="entry name" value="RGS"/>
</dbReference>
<dbReference type="InterPro" id="IPR036305">
    <property type="entry name" value="RGS_sf"/>
</dbReference>
<dbReference type="EMBL" id="CADEAL010004398">
    <property type="protein sequence ID" value="CAB1458672.1"/>
    <property type="molecule type" value="Genomic_DNA"/>
</dbReference>
<comment type="catalytic activity">
    <reaction evidence="17">
        <text>L-seryl-[rhodopsin] + ATP = O-phospho-L-seryl-[rhodopsin] + ADP + H(+)</text>
        <dbReference type="Rhea" id="RHEA:23356"/>
        <dbReference type="Rhea" id="RHEA-COMP:14594"/>
        <dbReference type="Rhea" id="RHEA-COMP:14595"/>
        <dbReference type="ChEBI" id="CHEBI:15378"/>
        <dbReference type="ChEBI" id="CHEBI:29999"/>
        <dbReference type="ChEBI" id="CHEBI:30616"/>
        <dbReference type="ChEBI" id="CHEBI:83421"/>
        <dbReference type="ChEBI" id="CHEBI:456216"/>
        <dbReference type="EC" id="2.7.11.14"/>
    </reaction>
</comment>
<dbReference type="PANTHER" id="PTHR24355">
    <property type="entry name" value="G PROTEIN-COUPLED RECEPTOR KINASE/RIBOSOMAL PROTEIN S6 KINASE"/>
    <property type="match status" value="1"/>
</dbReference>
<dbReference type="InterPro" id="IPR017441">
    <property type="entry name" value="Protein_kinase_ATP_BS"/>
</dbReference>
<dbReference type="InterPro" id="IPR044926">
    <property type="entry name" value="RGS_subdomain_2"/>
</dbReference>
<feature type="active site" description="Proton acceptor" evidence="18">
    <location>
        <position position="317"/>
    </location>
</feature>
<evidence type="ECO:0000259" key="24">
    <source>
        <dbReference type="PROSITE" id="PS51285"/>
    </source>
</evidence>
<evidence type="ECO:0000256" key="8">
    <source>
        <dbReference type="ARBA" id="ARBA00022741"/>
    </source>
</evidence>
<keyword evidence="11" id="KW-0472">Membrane</keyword>
<keyword evidence="4 20" id="KW-0723">Serine/threonine-protein kinase</keyword>
<dbReference type="GO" id="GO:0016020">
    <property type="term" value="C:membrane"/>
    <property type="evidence" value="ECO:0007669"/>
    <property type="project" value="UniProtKB-SubCell"/>
</dbReference>
<dbReference type="InterPro" id="IPR000239">
    <property type="entry name" value="GPCR_kinase"/>
</dbReference>
<comment type="catalytic activity">
    <reaction evidence="16">
        <text>L-threonyl-[rhodopsin] + ATP = O-phospho-L-threonyl-[rhodopsin] + ADP + H(+)</text>
        <dbReference type="Rhea" id="RHEA:56552"/>
        <dbReference type="Rhea" id="RHEA-COMP:14596"/>
        <dbReference type="Rhea" id="RHEA-COMP:14597"/>
        <dbReference type="ChEBI" id="CHEBI:15378"/>
        <dbReference type="ChEBI" id="CHEBI:30013"/>
        <dbReference type="ChEBI" id="CHEBI:30616"/>
        <dbReference type="ChEBI" id="CHEBI:61977"/>
        <dbReference type="ChEBI" id="CHEBI:456216"/>
        <dbReference type="EC" id="2.7.11.14"/>
    </reaction>
</comment>
<evidence type="ECO:0000256" key="2">
    <source>
        <dbReference type="ARBA" id="ARBA00009793"/>
    </source>
</evidence>
<dbReference type="PROSITE" id="PS00107">
    <property type="entry name" value="PROTEIN_KINASE_ATP"/>
    <property type="match status" value="1"/>
</dbReference>
<protein>
    <recommendedName>
        <fullName evidence="20">G protein-coupled receptor kinase</fullName>
        <ecNumber evidence="20">2.7.11.-</ecNumber>
    </recommendedName>
</protein>
<comment type="function">
    <text evidence="15">Retina-specific kinase involved in the shutoff of the photoresponse and adaptation to changing light conditions via cone opsin phosphorylation, including rhodopsin (RHO).</text>
</comment>
<dbReference type="Pfam" id="PF00615">
    <property type="entry name" value="RGS"/>
    <property type="match status" value="1"/>
</dbReference>
<evidence type="ECO:0000256" key="18">
    <source>
        <dbReference type="PIRSR" id="PIRSR600239-51"/>
    </source>
</evidence>
<dbReference type="PROSITE" id="PS50011">
    <property type="entry name" value="PROTEIN_KINASE_DOM"/>
    <property type="match status" value="1"/>
</dbReference>
<dbReference type="GO" id="GO:0007601">
    <property type="term" value="P:visual perception"/>
    <property type="evidence" value="ECO:0007669"/>
    <property type="project" value="UniProtKB-KW"/>
</dbReference>
<dbReference type="PROSITE" id="PS50132">
    <property type="entry name" value="RGS"/>
    <property type="match status" value="1"/>
</dbReference>
<dbReference type="Pfam" id="PF00069">
    <property type="entry name" value="Pkinase"/>
    <property type="match status" value="1"/>
</dbReference>
<evidence type="ECO:0000313" key="26">
    <source>
        <dbReference type="Proteomes" id="UP001153269"/>
    </source>
</evidence>
<dbReference type="EC" id="2.7.11.-" evidence="20"/>
<evidence type="ECO:0000256" key="13">
    <source>
        <dbReference type="ARBA" id="ARBA00023289"/>
    </source>
</evidence>
<evidence type="ECO:0000256" key="5">
    <source>
        <dbReference type="ARBA" id="ARBA00022553"/>
    </source>
</evidence>
<evidence type="ECO:0000256" key="11">
    <source>
        <dbReference type="ARBA" id="ARBA00023136"/>
    </source>
</evidence>
<reference evidence="25" key="1">
    <citation type="submission" date="2020-03" db="EMBL/GenBank/DDBJ databases">
        <authorList>
            <person name="Weist P."/>
        </authorList>
    </citation>
    <scope>NUCLEOTIDE SEQUENCE</scope>
</reference>
<dbReference type="Gene3D" id="1.10.167.10">
    <property type="entry name" value="Regulator of G-protein Signalling 4, domain 2"/>
    <property type="match status" value="1"/>
</dbReference>
<dbReference type="GO" id="GO:0005524">
    <property type="term" value="F:ATP binding"/>
    <property type="evidence" value="ECO:0007669"/>
    <property type="project" value="UniProtKB-UniRule"/>
</dbReference>
<evidence type="ECO:0000313" key="25">
    <source>
        <dbReference type="EMBL" id="CAB1458672.1"/>
    </source>
</evidence>
<keyword evidence="6" id="KW-0716">Sensory transduction</keyword>
<dbReference type="AlphaFoldDB" id="A0A9N7ZD24"/>
<keyword evidence="5" id="KW-0597">Phosphoprotein</keyword>
<dbReference type="InterPro" id="IPR008271">
    <property type="entry name" value="Ser/Thr_kinase_AS"/>
</dbReference>
<keyword evidence="7 20" id="KW-0808">Transferase</keyword>
<evidence type="ECO:0000256" key="6">
    <source>
        <dbReference type="ARBA" id="ARBA00022606"/>
    </source>
</evidence>
<keyword evidence="9 20" id="KW-0418">Kinase</keyword>
<evidence type="ECO:0000256" key="15">
    <source>
        <dbReference type="ARBA" id="ARBA00037736"/>
    </source>
</evidence>
<dbReference type="GO" id="GO:0007165">
    <property type="term" value="P:signal transduction"/>
    <property type="evidence" value="ECO:0007669"/>
    <property type="project" value="InterPro"/>
</dbReference>
<dbReference type="SMART" id="SM00133">
    <property type="entry name" value="S_TK_X"/>
    <property type="match status" value="1"/>
</dbReference>
<evidence type="ECO:0000256" key="19">
    <source>
        <dbReference type="PROSITE-ProRule" id="PRU10141"/>
    </source>
</evidence>
<comment type="similarity">
    <text evidence="2 20">Belongs to the protein kinase superfamily. AGC Ser/Thr protein kinase family. GPRK subfamily.</text>
</comment>
<dbReference type="Proteomes" id="UP001153269">
    <property type="component" value="Unassembled WGS sequence"/>
</dbReference>
<dbReference type="SUPFAM" id="SSF48097">
    <property type="entry name" value="Regulator of G-protein signaling, RGS"/>
    <property type="match status" value="1"/>
</dbReference>
<gene>
    <name evidence="25" type="ORF">PLEPLA_LOCUS46502</name>
</gene>
<dbReference type="PANTHER" id="PTHR24355:SF12">
    <property type="entry name" value="RHODOPSIN KINASE GRK7"/>
    <property type="match status" value="1"/>
</dbReference>
<comment type="subcellular location">
    <subcellularLocation>
        <location evidence="1">Membrane</location>
        <topology evidence="1">Lipid-anchor</topology>
    </subcellularLocation>
</comment>
<evidence type="ECO:0000256" key="3">
    <source>
        <dbReference type="ARBA" id="ARBA00022481"/>
    </source>
</evidence>
<dbReference type="PROSITE" id="PS00108">
    <property type="entry name" value="PROTEIN_KINASE_ST"/>
    <property type="match status" value="1"/>
</dbReference>
<feature type="domain" description="RGS" evidence="23">
    <location>
        <begin position="59"/>
        <end position="171"/>
    </location>
</feature>
<dbReference type="FunFam" id="1.10.510.10:FF:000074">
    <property type="entry name" value="G protein-coupled receptor kinase"/>
    <property type="match status" value="1"/>
</dbReference>
<evidence type="ECO:0000256" key="9">
    <source>
        <dbReference type="ARBA" id="ARBA00022777"/>
    </source>
</evidence>
<evidence type="ECO:0000256" key="4">
    <source>
        <dbReference type="ARBA" id="ARBA00022527"/>
    </source>
</evidence>
<comment type="caution">
    <text evidence="25">The sequence shown here is derived from an EMBL/GenBank/DDBJ whole genome shotgun (WGS) entry which is preliminary data.</text>
</comment>
<organism evidence="25 26">
    <name type="scientific">Pleuronectes platessa</name>
    <name type="common">European plaice</name>
    <dbReference type="NCBI Taxonomy" id="8262"/>
    <lineage>
        <taxon>Eukaryota</taxon>
        <taxon>Metazoa</taxon>
        <taxon>Chordata</taxon>
        <taxon>Craniata</taxon>
        <taxon>Vertebrata</taxon>
        <taxon>Euteleostomi</taxon>
        <taxon>Actinopterygii</taxon>
        <taxon>Neopterygii</taxon>
        <taxon>Teleostei</taxon>
        <taxon>Neoteleostei</taxon>
        <taxon>Acanthomorphata</taxon>
        <taxon>Carangaria</taxon>
        <taxon>Pleuronectiformes</taxon>
        <taxon>Pleuronectoidei</taxon>
        <taxon>Pleuronectidae</taxon>
        <taxon>Pleuronectes</taxon>
    </lineage>
</organism>
<keyword evidence="10 19" id="KW-0067">ATP-binding</keyword>
<dbReference type="GO" id="GO:0050254">
    <property type="term" value="F:rhodopsin kinase activity"/>
    <property type="evidence" value="ECO:0007669"/>
    <property type="project" value="UniProtKB-EC"/>
</dbReference>
<keyword evidence="26" id="KW-1185">Reference proteome</keyword>
<keyword evidence="8 19" id="KW-0547">Nucleotide-binding</keyword>